<dbReference type="Pfam" id="PF00535">
    <property type="entry name" value="Glycos_transf_2"/>
    <property type="match status" value="1"/>
</dbReference>
<accession>A0A6P1DPB3</accession>
<evidence type="ECO:0000259" key="5">
    <source>
        <dbReference type="Pfam" id="PF00535"/>
    </source>
</evidence>
<evidence type="ECO:0000313" key="7">
    <source>
        <dbReference type="Proteomes" id="UP000471640"/>
    </source>
</evidence>
<dbReference type="InterPro" id="IPR001296">
    <property type="entry name" value="Glyco_trans_1"/>
</dbReference>
<feature type="domain" description="Glycosyl transferase family 1" evidence="4">
    <location>
        <begin position="952"/>
        <end position="1088"/>
    </location>
</feature>
<evidence type="ECO:0000256" key="2">
    <source>
        <dbReference type="ARBA" id="ARBA00022676"/>
    </source>
</evidence>
<dbReference type="EMBL" id="JAAIJR010000009">
    <property type="protein sequence ID" value="NEX19400.1"/>
    <property type="molecule type" value="Genomic_DNA"/>
</dbReference>
<dbReference type="PANTHER" id="PTHR43179">
    <property type="entry name" value="RHAMNOSYLTRANSFERASE WBBL"/>
    <property type="match status" value="1"/>
</dbReference>
<dbReference type="PANTHER" id="PTHR43179:SF12">
    <property type="entry name" value="GALACTOFURANOSYLTRANSFERASE GLFT2"/>
    <property type="match status" value="1"/>
</dbReference>
<name>A0A6P1DPB3_9GAMM</name>
<dbReference type="SUPFAM" id="SSF53448">
    <property type="entry name" value="Nucleotide-diphospho-sugar transferases"/>
    <property type="match status" value="1"/>
</dbReference>
<dbReference type="Gene3D" id="3.90.550.10">
    <property type="entry name" value="Spore Coat Polysaccharide Biosynthesis Protein SpsA, Chain A"/>
    <property type="match status" value="1"/>
</dbReference>
<dbReference type="Pfam" id="PF00534">
    <property type="entry name" value="Glycos_transf_1"/>
    <property type="match status" value="1"/>
</dbReference>
<comment type="caution">
    <text evidence="6">The sequence shown here is derived from an EMBL/GenBank/DDBJ whole genome shotgun (WGS) entry which is preliminary data.</text>
</comment>
<keyword evidence="3 6" id="KW-0808">Transferase</keyword>
<proteinExistence type="inferred from homology"/>
<reference evidence="6 7" key="2">
    <citation type="submission" date="2020-02" db="EMBL/GenBank/DDBJ databases">
        <title>Genome sequences of Thiorhodococcus mannitoliphagus and Thiorhodococcus minor, purple sulfur photosynthetic bacteria in the gammaproteobacterial family, Chromatiaceae.</title>
        <authorList>
            <person name="Aviles F.A."/>
            <person name="Meyer T.E."/>
            <person name="Kyndt J.A."/>
        </authorList>
    </citation>
    <scope>NUCLEOTIDE SEQUENCE [LARGE SCALE GENOMIC DNA]</scope>
    <source>
        <strain evidence="6 7">DSM 18266</strain>
    </source>
</reference>
<gene>
    <name evidence="6" type="ORF">G3480_03560</name>
</gene>
<dbReference type="Gene3D" id="3.40.50.2000">
    <property type="entry name" value="Glycogen Phosphorylase B"/>
    <property type="match status" value="2"/>
</dbReference>
<feature type="domain" description="Glycosyltransferase 2-like" evidence="5">
    <location>
        <begin position="462"/>
        <end position="638"/>
    </location>
</feature>
<evidence type="ECO:0000313" key="6">
    <source>
        <dbReference type="EMBL" id="NEX19400.1"/>
    </source>
</evidence>
<dbReference type="SUPFAM" id="SSF53756">
    <property type="entry name" value="UDP-Glycosyltransferase/glycogen phosphorylase"/>
    <property type="match status" value="1"/>
</dbReference>
<protein>
    <submittedName>
        <fullName evidence="6">Glycosyltransferase</fullName>
    </submittedName>
</protein>
<dbReference type="GO" id="GO:0016757">
    <property type="term" value="F:glycosyltransferase activity"/>
    <property type="evidence" value="ECO:0007669"/>
    <property type="project" value="UniProtKB-KW"/>
</dbReference>
<dbReference type="InterPro" id="IPR001173">
    <property type="entry name" value="Glyco_trans_2-like"/>
</dbReference>
<evidence type="ECO:0000256" key="3">
    <source>
        <dbReference type="ARBA" id="ARBA00022679"/>
    </source>
</evidence>
<keyword evidence="2" id="KW-0328">Glycosyltransferase</keyword>
<sequence>MPGCLDIIQDNHAIGWAFVTDQPGTQTVIEILDGETPIANGCADLLRKDLVEQGFGDGHHGFAIPLPAKTMNARRPLRARIMQSGEWLEGEHLPTAAITTDPLVGNIDGIVDGIVFGWVKQTTDRALPSVVALLDDEEIASGDITAPRPDIVQQGMADAAHGYRVDLKRWLLSQGDHGKSIRIIHRDSGKDLAGSPLNPMEVRGWGHVADCDGIDLLGWATLSGPSETTAKVELWIDGEKVLEQEADLQRKDFASVRLQHTRCGFALSVPGPYLDGEPHTLVVRHKATGDILANGEQRFIATLRHGITYANNSIIVGWMFIEESPFKQIRVEAWEQGRRIASAQANDTHPIPPDGKKRKDTDKIRRVGLTLHLPSAMQNSQARRIRLTIAGTRQSATGKDILIGARAEIMRVAERAAQLDPDLRWWIHDYIQQLRQRETPDGSLYKEVPAAPDAPSERTLDVIIPVYKGRRETLDCIRSLLECGDPWPHDIILINDASPDPELSADLRRLTEAHPGITLLEHTRNQGFVASVNRGMALHPERDVILLNADTCLPTADWLSRLRHAAHADERIATVTPFSNRATICSLPRPQEDNDLPKDMTVTDLDRLCADANPGLQIDIPTAIGFCMFIKRQALDEVGYFDEARWGMGYGEENDFCLKASAIGWRHVAACDVFVQHHGAVSFQDEKQARIRDNLGLLTALYPDYAERVARFIRRDPLASARARIVLPLMRQSARHHVLHITHAWGGGVRRHVDELIEKRMQQGEAALILRPTLDERIELIQPATDLALSLPMRDLDSLSVPSPQSSSELLDTLRQLGVSSVRMHQWIGLPLGVWNLAEMLGVPFDYSLHDYYAACPRIHLLDHRDQFCEQPSLGRCDYCVTAKPLEHAVANAFEQLGGSMADWRAFHQARLATARQITAPCQDAATRIKQVFRLERVEVRPHDDRDKLFTPKPLPKSGMERRVAVIGAIGPNKGYDLLVETAQRAYREAPHLRFFLVGYTMDDTPLDALGNVQISGEYQPERLPDLLADSDCHLALFLSPWPETYSYTLSEALAAGLTPIVPNLGALGERVSALPAGWVLPCPMTSSQVIQALVQSAKGGKVRTRKPARGRQSTSL</sequence>
<reference evidence="7" key="1">
    <citation type="journal article" date="2020" name="Microbiol. Resour. Announc.">
        <title>Draft Genome Sequences of Thiorhodococcus mannitoliphagus and Thiorhodococcus minor, Purple Sulfur Photosynthetic Bacteria in the Gammaproteobacterial Family Chromatiaceae.</title>
        <authorList>
            <person name="Aviles F.A."/>
            <person name="Meyer T.E."/>
            <person name="Kyndt J.A."/>
        </authorList>
    </citation>
    <scope>NUCLEOTIDE SEQUENCE [LARGE SCALE GENOMIC DNA]</scope>
    <source>
        <strain evidence="7">DSM 18266</strain>
    </source>
</reference>
<dbReference type="Proteomes" id="UP000471640">
    <property type="component" value="Unassembled WGS sequence"/>
</dbReference>
<evidence type="ECO:0000259" key="4">
    <source>
        <dbReference type="Pfam" id="PF00534"/>
    </source>
</evidence>
<dbReference type="InterPro" id="IPR029044">
    <property type="entry name" value="Nucleotide-diphossugar_trans"/>
</dbReference>
<keyword evidence="7" id="KW-1185">Reference proteome</keyword>
<organism evidence="6 7">
    <name type="scientific">Thiorhodococcus mannitoliphagus</name>
    <dbReference type="NCBI Taxonomy" id="329406"/>
    <lineage>
        <taxon>Bacteria</taxon>
        <taxon>Pseudomonadati</taxon>
        <taxon>Pseudomonadota</taxon>
        <taxon>Gammaproteobacteria</taxon>
        <taxon>Chromatiales</taxon>
        <taxon>Chromatiaceae</taxon>
        <taxon>Thiorhodococcus</taxon>
    </lineage>
</organism>
<evidence type="ECO:0000256" key="1">
    <source>
        <dbReference type="ARBA" id="ARBA00006739"/>
    </source>
</evidence>
<comment type="similarity">
    <text evidence="1">Belongs to the glycosyltransferase 2 family.</text>
</comment>
<dbReference type="AlphaFoldDB" id="A0A6P1DPB3"/>
<dbReference type="RefSeq" id="WP_164652303.1">
    <property type="nucleotide sequence ID" value="NZ_JAAIJR010000009.1"/>
</dbReference>